<dbReference type="EMBL" id="FZMO01000006">
    <property type="protein sequence ID" value="SNQ45582.1"/>
    <property type="molecule type" value="Genomic_DNA"/>
</dbReference>
<reference evidence="1 2" key="1">
    <citation type="submission" date="2017-06" db="EMBL/GenBank/DDBJ databases">
        <authorList>
            <person name="Kim H.J."/>
            <person name="Triplett B.A."/>
        </authorList>
    </citation>
    <scope>NUCLEOTIDE SEQUENCE [LARGE SCALE GENOMIC DNA]</scope>
    <source>
        <strain evidence="1">FRACA_ARgP5</strain>
    </source>
</reference>
<keyword evidence="2" id="KW-1185">Reference proteome</keyword>
<accession>A0A2I2KIT4</accession>
<dbReference type="OrthoDB" id="5100003at2"/>
<organism evidence="1 2">
    <name type="scientific">Frankia canadensis</name>
    <dbReference type="NCBI Taxonomy" id="1836972"/>
    <lineage>
        <taxon>Bacteria</taxon>
        <taxon>Bacillati</taxon>
        <taxon>Actinomycetota</taxon>
        <taxon>Actinomycetes</taxon>
        <taxon>Frankiales</taxon>
        <taxon>Frankiaceae</taxon>
        <taxon>Frankia</taxon>
    </lineage>
</organism>
<sequence length="102" mass="11010">MSAPFQGLGEGRVPRPQCLADEYALWLVIQNTDPPQIGDVLDTFSGLRGTKDVFGYDPDADDPGDEAAIREEWMNRMVGSLIPLPGGGPAWGPARRAALDRS</sequence>
<evidence type="ECO:0000313" key="1">
    <source>
        <dbReference type="EMBL" id="SNQ45582.1"/>
    </source>
</evidence>
<name>A0A2I2KIT4_9ACTN</name>
<dbReference type="RefSeq" id="WP_101829738.1">
    <property type="nucleotide sequence ID" value="NZ_FZMO01000006.1"/>
</dbReference>
<protein>
    <submittedName>
        <fullName evidence="1">Uncharacterized protein</fullName>
    </submittedName>
</protein>
<proteinExistence type="predicted"/>
<gene>
    <name evidence="1" type="ORF">FRACA_1030016</name>
</gene>
<dbReference type="Proteomes" id="UP000234331">
    <property type="component" value="Unassembled WGS sequence"/>
</dbReference>
<dbReference type="AlphaFoldDB" id="A0A2I2KIT4"/>
<evidence type="ECO:0000313" key="2">
    <source>
        <dbReference type="Proteomes" id="UP000234331"/>
    </source>
</evidence>